<evidence type="ECO:0000313" key="1">
    <source>
        <dbReference type="EMBL" id="MBU5437429.1"/>
    </source>
</evidence>
<dbReference type="Proteomes" id="UP000749471">
    <property type="component" value="Unassembled WGS sequence"/>
</dbReference>
<proteinExistence type="predicted"/>
<reference evidence="1 2" key="1">
    <citation type="submission" date="2021-06" db="EMBL/GenBank/DDBJ databases">
        <authorList>
            <person name="Sun Q."/>
            <person name="Li D."/>
        </authorList>
    </citation>
    <scope>NUCLEOTIDE SEQUENCE [LARGE SCALE GENOMIC DNA]</scope>
    <source>
        <strain evidence="1 2">MSJ-40</strain>
    </source>
</reference>
<protein>
    <submittedName>
        <fullName evidence="1">Alpha/beta hydrolase</fullName>
    </submittedName>
</protein>
<sequence>MNINFDCKKKNIDSVAGYIFKGKNYRCSYMRFDTLYENFAPGTGKVELYNFHPKKEVKASTLILHGLGSRNIKFLLWLGPHLASAGVNTSILILPGNYTRVENHSVSGRSYLYPNMKVMFQFWEHGVIDTISTIDMLEQKGLWKENNVLMGYCLGGMISTIVSVIDLRITHTLFMTTGGHIPKILHESPATAFVRKMFNAGFKPDYNLDNKDLLYSIYEEQFSKVKNMTFKEIILSEDIHPLFKIDPISYAHLLSMNKVTFIDAFFDSTLPIQSRKVLYEEMEGSKRRILPITHVNWLPFGYLLAKYILHKLNINDKEAKKALLSIEKIENPLQK</sequence>
<dbReference type="EMBL" id="JAHLPM010000003">
    <property type="protein sequence ID" value="MBU5437429.1"/>
    <property type="molecule type" value="Genomic_DNA"/>
</dbReference>
<keyword evidence="1" id="KW-0378">Hydrolase</keyword>
<accession>A0ABS6E3E8</accession>
<dbReference type="RefSeq" id="WP_216517513.1">
    <property type="nucleotide sequence ID" value="NZ_JAHLPM010000003.1"/>
</dbReference>
<keyword evidence="2" id="KW-1185">Reference proteome</keyword>
<evidence type="ECO:0000313" key="2">
    <source>
        <dbReference type="Proteomes" id="UP000749471"/>
    </source>
</evidence>
<organism evidence="1 2">
    <name type="scientific">Tissierella simiarum</name>
    <dbReference type="NCBI Taxonomy" id="2841534"/>
    <lineage>
        <taxon>Bacteria</taxon>
        <taxon>Bacillati</taxon>
        <taxon>Bacillota</taxon>
        <taxon>Tissierellia</taxon>
        <taxon>Tissierellales</taxon>
        <taxon>Tissierellaceae</taxon>
        <taxon>Tissierella</taxon>
    </lineage>
</organism>
<comment type="caution">
    <text evidence="1">The sequence shown here is derived from an EMBL/GenBank/DDBJ whole genome shotgun (WGS) entry which is preliminary data.</text>
</comment>
<dbReference type="GO" id="GO:0016787">
    <property type="term" value="F:hydrolase activity"/>
    <property type="evidence" value="ECO:0007669"/>
    <property type="project" value="UniProtKB-KW"/>
</dbReference>
<gene>
    <name evidence="1" type="ORF">KQI42_05375</name>
</gene>
<name>A0ABS6E3E8_9FIRM</name>